<keyword evidence="2" id="KW-0813">Transport</keyword>
<feature type="transmembrane region" description="Helical" evidence="7">
    <location>
        <begin position="349"/>
        <end position="374"/>
    </location>
</feature>
<dbReference type="InterPro" id="IPR036259">
    <property type="entry name" value="MFS_trans_sf"/>
</dbReference>
<keyword evidence="4 7" id="KW-1133">Transmembrane helix</keyword>
<evidence type="ECO:0000256" key="7">
    <source>
        <dbReference type="SAM" id="Phobius"/>
    </source>
</evidence>
<sequence length="585" mass="65981">MLRLLDIKSWSLRIGHSSRDQATTSTPTMHITPDPRASADDNNNLRGEEKVSALQAYEKPAFKQDPSPLTEKNAITADVQPGDVEPVSVEQDGDIIRETDYTPAEYKKLLKKIDRFLLPLMWFCYGIQQTDKTALGTQAIFGLREDTNLVGQQYSWLTTIFYITYLCGEFPSNFLLQRWAIGRSLSIYMLCWGICVICIAAAQNWSHLMALRGLQGFFECTISPGFLMILATWYRREEHSARALFWQSANAGFGIIASLVLYGIANHALHHESGIAAWRCISLFLGSCTIVLALICFVLLGSPKEVRWLSKEEKRMAAARIVRNKAGRDVTGIKWSWDQTAEAFMDPQLYFCMFNAFLSSVPNGGLTTFANIMLNSFGFTELQVILIEIPRSESAATNVIDLALSLIIFLIVGLYTRKVPNRRMYVMAASCIPPFVGLLGMAFLPNTPAYRWTKWGMYFMSVPYVLALFLAWTLIPSNVAGRTKKTLISSATFLGYCVGNMCGSQIFKSEDAPRYIPGTTGASVCLGMEFVLICAWRGYYVWQNWRRERLARESGVGSEEQERLGRELGERNVTDLQNLHFRYTM</sequence>
<dbReference type="GO" id="GO:0022857">
    <property type="term" value="F:transmembrane transporter activity"/>
    <property type="evidence" value="ECO:0007669"/>
    <property type="project" value="InterPro"/>
</dbReference>
<feature type="region of interest" description="Disordered" evidence="6">
    <location>
        <begin position="16"/>
        <end position="44"/>
    </location>
</feature>
<reference evidence="8 9" key="1">
    <citation type="journal article" date="2018" name="BMC Genomics">
        <title>Genomic evidence for intraspecific hybridization in a clonal and extremely halotolerant yeast.</title>
        <authorList>
            <person name="Gostincar C."/>
            <person name="Stajich J.E."/>
            <person name="Zupancic J."/>
            <person name="Zalar P."/>
            <person name="Gunde-Cimerman N."/>
        </authorList>
    </citation>
    <scope>NUCLEOTIDE SEQUENCE [LARGE SCALE GENOMIC DNA]</scope>
    <source>
        <strain evidence="8 9">EXF-2682</strain>
    </source>
</reference>
<protein>
    <recommendedName>
        <fullName evidence="10">Major facilitator superfamily (MFS) profile domain-containing protein</fullName>
    </recommendedName>
</protein>
<dbReference type="Gene3D" id="1.20.1250.20">
    <property type="entry name" value="MFS general substrate transporter like domains"/>
    <property type="match status" value="1"/>
</dbReference>
<evidence type="ECO:0000256" key="3">
    <source>
        <dbReference type="ARBA" id="ARBA00022692"/>
    </source>
</evidence>
<keyword evidence="3 7" id="KW-0812">Transmembrane</keyword>
<name>A0A3M7DTU7_HORWE</name>
<feature type="transmembrane region" description="Helical" evidence="7">
    <location>
        <begin position="455"/>
        <end position="475"/>
    </location>
</feature>
<dbReference type="VEuPathDB" id="FungiDB:BTJ68_12174"/>
<organism evidence="8 9">
    <name type="scientific">Hortaea werneckii</name>
    <name type="common">Black yeast</name>
    <name type="synonym">Cladosporium werneckii</name>
    <dbReference type="NCBI Taxonomy" id="91943"/>
    <lineage>
        <taxon>Eukaryota</taxon>
        <taxon>Fungi</taxon>
        <taxon>Dikarya</taxon>
        <taxon>Ascomycota</taxon>
        <taxon>Pezizomycotina</taxon>
        <taxon>Dothideomycetes</taxon>
        <taxon>Dothideomycetidae</taxon>
        <taxon>Mycosphaerellales</taxon>
        <taxon>Teratosphaeriaceae</taxon>
        <taxon>Hortaea</taxon>
    </lineage>
</organism>
<dbReference type="Proteomes" id="UP000269276">
    <property type="component" value="Unassembled WGS sequence"/>
</dbReference>
<dbReference type="PANTHER" id="PTHR43791">
    <property type="entry name" value="PERMEASE-RELATED"/>
    <property type="match status" value="1"/>
</dbReference>
<dbReference type="AlphaFoldDB" id="A0A3M7DTU7"/>
<comment type="caution">
    <text evidence="8">The sequence shown here is derived from an EMBL/GenBank/DDBJ whole genome shotgun (WGS) entry which is preliminary data.</text>
</comment>
<feature type="transmembrane region" description="Helical" evidence="7">
    <location>
        <begin position="214"/>
        <end position="234"/>
    </location>
</feature>
<dbReference type="OrthoDB" id="6730379at2759"/>
<evidence type="ECO:0008006" key="10">
    <source>
        <dbReference type="Google" id="ProtNLM"/>
    </source>
</evidence>
<proteinExistence type="predicted"/>
<feature type="compositionally biased region" description="Polar residues" evidence="6">
    <location>
        <begin position="20"/>
        <end position="29"/>
    </location>
</feature>
<feature type="transmembrane region" description="Helical" evidence="7">
    <location>
        <begin position="276"/>
        <end position="301"/>
    </location>
</feature>
<evidence type="ECO:0000256" key="6">
    <source>
        <dbReference type="SAM" id="MobiDB-lite"/>
    </source>
</evidence>
<evidence type="ECO:0000256" key="2">
    <source>
        <dbReference type="ARBA" id="ARBA00022448"/>
    </source>
</evidence>
<dbReference type="EMBL" id="QWIP01000259">
    <property type="protein sequence ID" value="RMY67789.1"/>
    <property type="molecule type" value="Genomic_DNA"/>
</dbReference>
<evidence type="ECO:0000256" key="1">
    <source>
        <dbReference type="ARBA" id="ARBA00004141"/>
    </source>
</evidence>
<comment type="subcellular location">
    <subcellularLocation>
        <location evidence="1">Membrane</location>
        <topology evidence="1">Multi-pass membrane protein</topology>
    </subcellularLocation>
</comment>
<evidence type="ECO:0000313" key="9">
    <source>
        <dbReference type="Proteomes" id="UP000269276"/>
    </source>
</evidence>
<accession>A0A3M7DTU7</accession>
<feature type="transmembrane region" description="Helical" evidence="7">
    <location>
        <begin position="519"/>
        <end position="542"/>
    </location>
</feature>
<feature type="transmembrane region" description="Helical" evidence="7">
    <location>
        <begin position="487"/>
        <end position="507"/>
    </location>
</feature>
<evidence type="ECO:0000256" key="5">
    <source>
        <dbReference type="ARBA" id="ARBA00023136"/>
    </source>
</evidence>
<dbReference type="InterPro" id="IPR011701">
    <property type="entry name" value="MFS"/>
</dbReference>
<evidence type="ECO:0000313" key="8">
    <source>
        <dbReference type="EMBL" id="RMY67789.1"/>
    </source>
</evidence>
<gene>
    <name evidence="8" type="ORF">D0863_07562</name>
</gene>
<feature type="transmembrane region" description="Helical" evidence="7">
    <location>
        <begin position="424"/>
        <end position="443"/>
    </location>
</feature>
<feature type="transmembrane region" description="Helical" evidence="7">
    <location>
        <begin position="394"/>
        <end position="415"/>
    </location>
</feature>
<dbReference type="SUPFAM" id="SSF103473">
    <property type="entry name" value="MFS general substrate transporter"/>
    <property type="match status" value="1"/>
</dbReference>
<dbReference type="Pfam" id="PF07690">
    <property type="entry name" value="MFS_1"/>
    <property type="match status" value="1"/>
</dbReference>
<keyword evidence="5 7" id="KW-0472">Membrane</keyword>
<dbReference type="GO" id="GO:0016020">
    <property type="term" value="C:membrane"/>
    <property type="evidence" value="ECO:0007669"/>
    <property type="project" value="UniProtKB-SubCell"/>
</dbReference>
<feature type="transmembrane region" description="Helical" evidence="7">
    <location>
        <begin position="243"/>
        <end position="264"/>
    </location>
</feature>
<dbReference type="PANTHER" id="PTHR43791:SF7">
    <property type="entry name" value="MAJOR FACILITATOR SUPERFAMILY (MFS) PROFILE DOMAIN-CONTAINING PROTEIN"/>
    <property type="match status" value="1"/>
</dbReference>
<feature type="transmembrane region" description="Helical" evidence="7">
    <location>
        <begin position="185"/>
        <end position="202"/>
    </location>
</feature>
<evidence type="ECO:0000256" key="4">
    <source>
        <dbReference type="ARBA" id="ARBA00022989"/>
    </source>
</evidence>